<dbReference type="GO" id="GO:0016705">
    <property type="term" value="F:oxidoreductase activity, acting on paired donors, with incorporation or reduction of molecular oxygen"/>
    <property type="evidence" value="ECO:0007669"/>
    <property type="project" value="InterPro"/>
</dbReference>
<dbReference type="InterPro" id="IPR002401">
    <property type="entry name" value="Cyt_P450_E_grp-I"/>
</dbReference>
<evidence type="ECO:0008006" key="4">
    <source>
        <dbReference type="Google" id="ProtNLM"/>
    </source>
</evidence>
<keyword evidence="1" id="KW-0812">Transmembrane</keyword>
<dbReference type="SUPFAM" id="SSF48264">
    <property type="entry name" value="Cytochrome P450"/>
    <property type="match status" value="1"/>
</dbReference>
<accession>A0A4Y7KMF3</accession>
<evidence type="ECO:0000313" key="2">
    <source>
        <dbReference type="EMBL" id="RZC73288.1"/>
    </source>
</evidence>
<evidence type="ECO:0000256" key="1">
    <source>
        <dbReference type="SAM" id="Phobius"/>
    </source>
</evidence>
<name>A0A4Y7KMF3_PAPSO</name>
<keyword evidence="1" id="KW-1133">Transmembrane helix</keyword>
<dbReference type="Pfam" id="PF00067">
    <property type="entry name" value="p450"/>
    <property type="match status" value="1"/>
</dbReference>
<dbReference type="PRINTS" id="PR00463">
    <property type="entry name" value="EP450I"/>
</dbReference>
<dbReference type="GO" id="GO:0020037">
    <property type="term" value="F:heme binding"/>
    <property type="evidence" value="ECO:0007669"/>
    <property type="project" value="InterPro"/>
</dbReference>
<organism evidence="2 3">
    <name type="scientific">Papaver somniferum</name>
    <name type="common">Opium poppy</name>
    <dbReference type="NCBI Taxonomy" id="3469"/>
    <lineage>
        <taxon>Eukaryota</taxon>
        <taxon>Viridiplantae</taxon>
        <taxon>Streptophyta</taxon>
        <taxon>Embryophyta</taxon>
        <taxon>Tracheophyta</taxon>
        <taxon>Spermatophyta</taxon>
        <taxon>Magnoliopsida</taxon>
        <taxon>Ranunculales</taxon>
        <taxon>Papaveraceae</taxon>
        <taxon>Papaveroideae</taxon>
        <taxon>Papaver</taxon>
    </lineage>
</organism>
<protein>
    <recommendedName>
        <fullName evidence="4">Cytochrome P450</fullName>
    </recommendedName>
</protein>
<dbReference type="OMA" id="FTTARFR"/>
<gene>
    <name evidence="2" type="ORF">C5167_048770</name>
</gene>
<dbReference type="GO" id="GO:0033075">
    <property type="term" value="P:isoquinoline alkaloid biosynthetic process"/>
    <property type="evidence" value="ECO:0007669"/>
    <property type="project" value="UniProtKB-ARBA"/>
</dbReference>
<dbReference type="InterPro" id="IPR036396">
    <property type="entry name" value="Cyt_P450_sf"/>
</dbReference>
<sequence length="192" mass="21749">MPPKYNDDQQTKFEVARTGEPISDLSWWRWVKDVTNGETKINTGVSVVVLVLVAYIFIVIGRRLQRRNNGNLRFPPGPRGLPVVGNLLFIEPDLHKYFAKLSKIYGPIIKLQLGRIHVIVLNSSSVAKEVLRDQDANFAARDVPTAVLAFSYGGKDIVWGHCDQEWRKLRKILNQELLSSTSLDSSYSLDGW</sequence>
<dbReference type="PANTHER" id="PTHR47951:SF8">
    <property type="entry name" value="CYTOCHROME P450 93A2-LIKE"/>
    <property type="match status" value="1"/>
</dbReference>
<evidence type="ECO:0000313" key="3">
    <source>
        <dbReference type="Proteomes" id="UP000316621"/>
    </source>
</evidence>
<dbReference type="Proteomes" id="UP000316621">
    <property type="component" value="Chromosome 8"/>
</dbReference>
<feature type="transmembrane region" description="Helical" evidence="1">
    <location>
        <begin position="41"/>
        <end position="60"/>
    </location>
</feature>
<dbReference type="PANTHER" id="PTHR47951">
    <property type="entry name" value="OS08G0547900 PROTEIN"/>
    <property type="match status" value="1"/>
</dbReference>
<reference evidence="2 3" key="1">
    <citation type="journal article" date="2018" name="Science">
        <title>The opium poppy genome and morphinan production.</title>
        <authorList>
            <person name="Guo L."/>
            <person name="Winzer T."/>
            <person name="Yang X."/>
            <person name="Li Y."/>
            <person name="Ning Z."/>
            <person name="He Z."/>
            <person name="Teodor R."/>
            <person name="Lu Y."/>
            <person name="Bowser T.A."/>
            <person name="Graham I.A."/>
            <person name="Ye K."/>
        </authorList>
    </citation>
    <scope>NUCLEOTIDE SEQUENCE [LARGE SCALE GENOMIC DNA]</scope>
    <source>
        <strain evidence="3">cv. HN1</strain>
        <tissue evidence="2">Leaves</tissue>
    </source>
</reference>
<dbReference type="InterPro" id="IPR001128">
    <property type="entry name" value="Cyt_P450"/>
</dbReference>
<dbReference type="Gene3D" id="1.10.630.10">
    <property type="entry name" value="Cytochrome P450"/>
    <property type="match status" value="1"/>
</dbReference>
<keyword evidence="3" id="KW-1185">Reference proteome</keyword>
<dbReference type="GO" id="GO:0005506">
    <property type="term" value="F:iron ion binding"/>
    <property type="evidence" value="ECO:0007669"/>
    <property type="project" value="InterPro"/>
</dbReference>
<dbReference type="GO" id="GO:0004497">
    <property type="term" value="F:monooxygenase activity"/>
    <property type="evidence" value="ECO:0007669"/>
    <property type="project" value="InterPro"/>
</dbReference>
<dbReference type="EMBL" id="CM010722">
    <property type="protein sequence ID" value="RZC73288.1"/>
    <property type="molecule type" value="Genomic_DNA"/>
</dbReference>
<keyword evidence="1" id="KW-0472">Membrane</keyword>
<dbReference type="Gramene" id="RZC73288">
    <property type="protein sequence ID" value="RZC73288"/>
    <property type="gene ID" value="C5167_048770"/>
</dbReference>
<dbReference type="AlphaFoldDB" id="A0A4Y7KMF3"/>
<proteinExistence type="predicted"/>